<comment type="caution">
    <text evidence="3">The sequence shown here is derived from an EMBL/GenBank/DDBJ whole genome shotgun (WGS) entry which is preliminary data.</text>
</comment>
<organism evidence="3 4">
    <name type="scientific">Bacillus thermozeamaize</name>
    <dbReference type="NCBI Taxonomy" id="230954"/>
    <lineage>
        <taxon>Bacteria</taxon>
        <taxon>Bacillati</taxon>
        <taxon>Bacillota</taxon>
        <taxon>Bacilli</taxon>
        <taxon>Bacillales</taxon>
        <taxon>Bacillaceae</taxon>
        <taxon>Bacillus</taxon>
    </lineage>
</organism>
<dbReference type="EMBL" id="LZRT01000079">
    <property type="protein sequence ID" value="OUM87202.1"/>
    <property type="molecule type" value="Genomic_DNA"/>
</dbReference>
<evidence type="ECO:0000313" key="3">
    <source>
        <dbReference type="EMBL" id="OUM87202.1"/>
    </source>
</evidence>
<evidence type="ECO:0000256" key="1">
    <source>
        <dbReference type="SAM" id="MobiDB-lite"/>
    </source>
</evidence>
<dbReference type="SUPFAM" id="SSF51261">
    <property type="entry name" value="Duplicated hybrid motif"/>
    <property type="match status" value="1"/>
</dbReference>
<name>A0A1Y3PIN2_9BACI</name>
<feature type="region of interest" description="Disordered" evidence="1">
    <location>
        <begin position="1"/>
        <end position="39"/>
    </location>
</feature>
<proteinExistence type="predicted"/>
<dbReference type="Proteomes" id="UP000196475">
    <property type="component" value="Unassembled WGS sequence"/>
</dbReference>
<dbReference type="Pfam" id="PF01551">
    <property type="entry name" value="Peptidase_M23"/>
    <property type="match status" value="1"/>
</dbReference>
<evidence type="ECO:0000313" key="4">
    <source>
        <dbReference type="Proteomes" id="UP000196475"/>
    </source>
</evidence>
<dbReference type="PANTHER" id="PTHR21666:SF274">
    <property type="entry name" value="STAGE IV SPORULATION PROTEIN FA"/>
    <property type="match status" value="1"/>
</dbReference>
<gene>
    <name evidence="3" type="ORF">BAA01_09015</name>
</gene>
<dbReference type="Gene3D" id="2.70.70.10">
    <property type="entry name" value="Glucose Permease (Domain IIA)"/>
    <property type="match status" value="1"/>
</dbReference>
<feature type="domain" description="M23ase beta-sheet core" evidence="2">
    <location>
        <begin position="183"/>
        <end position="258"/>
    </location>
</feature>
<feature type="compositionally biased region" description="Basic residues" evidence="1">
    <location>
        <begin position="1"/>
        <end position="23"/>
    </location>
</feature>
<sequence>MKWRKPPSIKRYRSRPKRRRRQLMSRLSRGTMAQSGFPSGGMRWAEKWESDYLRGAGMMTEDSSTGQTWDGWSAPPRHSGGREPARVRKWLIQGIFSLALVACVWLIETSTHPQMAPVQAWMTEALKRDFDFAEVSSWYEEQFQSSPSFLPVFAANWLGFSAKSQEEEWTALAGQVAKPFSPQHQGILLNAPAGGMVTAVGTGWVVDVSERPGLGLTVVVQHSRGKQTWYAKLRDASVAKEDWVYPGDSIGRVDSDGQWFFAVRQGKVFIDPESVITIE</sequence>
<reference evidence="4" key="1">
    <citation type="submission" date="2016-06" db="EMBL/GenBank/DDBJ databases">
        <authorList>
            <person name="Nascimento L."/>
            <person name="Pereira R.V."/>
            <person name="Martins L.F."/>
            <person name="Quaggio R.B."/>
            <person name="Silva A.M."/>
            <person name="Setubal J.C."/>
        </authorList>
    </citation>
    <scope>NUCLEOTIDE SEQUENCE [LARGE SCALE GENOMIC DNA]</scope>
</reference>
<dbReference type="AlphaFoldDB" id="A0A1Y3PIN2"/>
<dbReference type="InterPro" id="IPR016047">
    <property type="entry name" value="M23ase_b-sheet_dom"/>
</dbReference>
<dbReference type="CDD" id="cd12797">
    <property type="entry name" value="M23_peptidase"/>
    <property type="match status" value="1"/>
</dbReference>
<evidence type="ECO:0000259" key="2">
    <source>
        <dbReference type="Pfam" id="PF01551"/>
    </source>
</evidence>
<dbReference type="PANTHER" id="PTHR21666">
    <property type="entry name" value="PEPTIDASE-RELATED"/>
    <property type="match status" value="1"/>
</dbReference>
<accession>A0A1Y3PIN2</accession>
<dbReference type="InterPro" id="IPR050570">
    <property type="entry name" value="Cell_wall_metabolism_enzyme"/>
</dbReference>
<dbReference type="GO" id="GO:0004222">
    <property type="term" value="F:metalloendopeptidase activity"/>
    <property type="evidence" value="ECO:0007669"/>
    <property type="project" value="TreeGrafter"/>
</dbReference>
<protein>
    <recommendedName>
        <fullName evidence="2">M23ase beta-sheet core domain-containing protein</fullName>
    </recommendedName>
</protein>
<dbReference type="InterPro" id="IPR011055">
    <property type="entry name" value="Dup_hybrid_motif"/>
</dbReference>
<feature type="region of interest" description="Disordered" evidence="1">
    <location>
        <begin position="62"/>
        <end position="81"/>
    </location>
</feature>